<sequence length="172" mass="19085">MNVTKIISQFEDAGSLFTSINKLLRPDEGNQAGWRVGVPGQANFTTQGNEVDLWRYHQPESKTEVVAVVRHGRLHAVASWSGIMTLSASVGDMGRTWNGNGGHCSGNRNLSVSASPTNPLKTCKLEYRCRSFYFNAKMSKCYMTLYVDSLLSSEEQGLQPRSDWDAHMHTGL</sequence>
<dbReference type="EMBL" id="SUNJ01001754">
    <property type="protein sequence ID" value="TPP66494.1"/>
    <property type="molecule type" value="Genomic_DNA"/>
</dbReference>
<evidence type="ECO:0000313" key="2">
    <source>
        <dbReference type="Proteomes" id="UP000316759"/>
    </source>
</evidence>
<dbReference type="AlphaFoldDB" id="A0A504YYF5"/>
<dbReference type="Proteomes" id="UP000316759">
    <property type="component" value="Unassembled WGS sequence"/>
</dbReference>
<reference evidence="1 2" key="1">
    <citation type="submission" date="2019-04" db="EMBL/GenBank/DDBJ databases">
        <title>Annotation for the trematode Fasciola gigantica.</title>
        <authorList>
            <person name="Choi Y.-J."/>
        </authorList>
    </citation>
    <scope>NUCLEOTIDE SEQUENCE [LARGE SCALE GENOMIC DNA]</scope>
    <source>
        <strain evidence="1">Uganda_cow_1</strain>
    </source>
</reference>
<organism evidence="1 2">
    <name type="scientific">Fasciola gigantica</name>
    <name type="common">Giant liver fluke</name>
    <dbReference type="NCBI Taxonomy" id="46835"/>
    <lineage>
        <taxon>Eukaryota</taxon>
        <taxon>Metazoa</taxon>
        <taxon>Spiralia</taxon>
        <taxon>Lophotrochozoa</taxon>
        <taxon>Platyhelminthes</taxon>
        <taxon>Trematoda</taxon>
        <taxon>Digenea</taxon>
        <taxon>Plagiorchiida</taxon>
        <taxon>Echinostomata</taxon>
        <taxon>Echinostomatoidea</taxon>
        <taxon>Fasciolidae</taxon>
        <taxon>Fasciola</taxon>
    </lineage>
</organism>
<gene>
    <name evidence="1" type="ORF">FGIG_08566</name>
</gene>
<name>A0A504YYF5_FASGI</name>
<evidence type="ECO:0008006" key="3">
    <source>
        <dbReference type="Google" id="ProtNLM"/>
    </source>
</evidence>
<accession>A0A504YYF5</accession>
<protein>
    <recommendedName>
        <fullName evidence="3">Apple domain-containing protein</fullName>
    </recommendedName>
</protein>
<keyword evidence="2" id="KW-1185">Reference proteome</keyword>
<comment type="caution">
    <text evidence="1">The sequence shown here is derived from an EMBL/GenBank/DDBJ whole genome shotgun (WGS) entry which is preliminary data.</text>
</comment>
<evidence type="ECO:0000313" key="1">
    <source>
        <dbReference type="EMBL" id="TPP66494.1"/>
    </source>
</evidence>
<proteinExistence type="predicted"/>